<dbReference type="PANTHER" id="PTHR46494">
    <property type="entry name" value="CORA FAMILY METAL ION TRANSPORTER (EUROFUNG)"/>
    <property type="match status" value="1"/>
</dbReference>
<evidence type="ECO:0000256" key="1">
    <source>
        <dbReference type="ARBA" id="ARBA00004651"/>
    </source>
</evidence>
<evidence type="ECO:0000256" key="6">
    <source>
        <dbReference type="ARBA" id="ARBA00022989"/>
    </source>
</evidence>
<dbReference type="SUPFAM" id="SSF144083">
    <property type="entry name" value="Magnesium transport protein CorA, transmembrane region"/>
    <property type="match status" value="1"/>
</dbReference>
<keyword evidence="3 8" id="KW-0813">Transport</keyword>
<keyword evidence="7 8" id="KW-0472">Membrane</keyword>
<dbReference type="InterPro" id="IPR004488">
    <property type="entry name" value="Mg/Co-transport_prot_CorA"/>
</dbReference>
<evidence type="ECO:0000313" key="10">
    <source>
        <dbReference type="Proteomes" id="UP000198942"/>
    </source>
</evidence>
<dbReference type="GO" id="GO:0050897">
    <property type="term" value="F:cobalt ion binding"/>
    <property type="evidence" value="ECO:0007669"/>
    <property type="project" value="TreeGrafter"/>
</dbReference>
<dbReference type="FunFam" id="1.20.58.340:FF:000012">
    <property type="entry name" value="Magnesium transport protein CorA"/>
    <property type="match status" value="1"/>
</dbReference>
<comment type="function">
    <text evidence="8">Mediates influx of magnesium ions.</text>
</comment>
<dbReference type="PANTHER" id="PTHR46494:SF1">
    <property type="entry name" value="CORA FAMILY METAL ION TRANSPORTER (EUROFUNG)"/>
    <property type="match status" value="1"/>
</dbReference>
<keyword evidence="10" id="KW-1185">Reference proteome</keyword>
<dbReference type="OrthoDB" id="9803416at2"/>
<evidence type="ECO:0000256" key="5">
    <source>
        <dbReference type="ARBA" id="ARBA00022692"/>
    </source>
</evidence>
<feature type="transmembrane region" description="Helical" evidence="8">
    <location>
        <begin position="302"/>
        <end position="322"/>
    </location>
</feature>
<dbReference type="SUPFAM" id="SSF143865">
    <property type="entry name" value="CorA soluble domain-like"/>
    <property type="match status" value="1"/>
</dbReference>
<dbReference type="STRING" id="551995.SAMN05192574_101278"/>
<reference evidence="10" key="1">
    <citation type="submission" date="2016-10" db="EMBL/GenBank/DDBJ databases">
        <authorList>
            <person name="Varghese N."/>
            <person name="Submissions S."/>
        </authorList>
    </citation>
    <scope>NUCLEOTIDE SEQUENCE [LARGE SCALE GENOMIC DNA]</scope>
    <source>
        <strain evidence="10">Gh-48</strain>
    </source>
</reference>
<dbReference type="CDD" id="cd12828">
    <property type="entry name" value="TmCorA-like_1"/>
    <property type="match status" value="1"/>
</dbReference>
<comment type="subcellular location">
    <subcellularLocation>
        <location evidence="1">Cell membrane</location>
        <topology evidence="1">Multi-pass membrane protein</topology>
    </subcellularLocation>
    <subcellularLocation>
        <location evidence="8">Membrane</location>
        <topology evidence="8">Multi-pass membrane protein</topology>
    </subcellularLocation>
</comment>
<protein>
    <recommendedName>
        <fullName evidence="8">Magnesium transport protein CorA</fullName>
    </recommendedName>
</protein>
<dbReference type="GO" id="GO:0005886">
    <property type="term" value="C:plasma membrane"/>
    <property type="evidence" value="ECO:0007669"/>
    <property type="project" value="UniProtKB-SubCell"/>
</dbReference>
<name>A0A1H7ZZ88_9SPHI</name>
<keyword evidence="6 8" id="KW-1133">Transmembrane helix</keyword>
<dbReference type="InterPro" id="IPR002523">
    <property type="entry name" value="MgTranspt_CorA/ZnTranspt_ZntB"/>
</dbReference>
<evidence type="ECO:0000256" key="4">
    <source>
        <dbReference type="ARBA" id="ARBA00022475"/>
    </source>
</evidence>
<evidence type="ECO:0000256" key="8">
    <source>
        <dbReference type="RuleBase" id="RU362010"/>
    </source>
</evidence>
<dbReference type="Gene3D" id="1.20.58.340">
    <property type="entry name" value="Magnesium transport protein CorA, transmembrane region"/>
    <property type="match status" value="2"/>
</dbReference>
<dbReference type="AlphaFoldDB" id="A0A1H7ZZ88"/>
<organism evidence="9 10">
    <name type="scientific">Mucilaginibacter gossypiicola</name>
    <dbReference type="NCBI Taxonomy" id="551995"/>
    <lineage>
        <taxon>Bacteria</taxon>
        <taxon>Pseudomonadati</taxon>
        <taxon>Bacteroidota</taxon>
        <taxon>Sphingobacteriia</taxon>
        <taxon>Sphingobacteriales</taxon>
        <taxon>Sphingobacteriaceae</taxon>
        <taxon>Mucilaginibacter</taxon>
    </lineage>
</organism>
<proteinExistence type="inferred from homology"/>
<dbReference type="GO" id="GO:0015095">
    <property type="term" value="F:magnesium ion transmembrane transporter activity"/>
    <property type="evidence" value="ECO:0007669"/>
    <property type="project" value="UniProtKB-UniRule"/>
</dbReference>
<evidence type="ECO:0000256" key="3">
    <source>
        <dbReference type="ARBA" id="ARBA00022448"/>
    </source>
</evidence>
<keyword evidence="8" id="KW-0460">Magnesium</keyword>
<keyword evidence="8" id="KW-0406">Ion transport</keyword>
<dbReference type="GO" id="GO:0000287">
    <property type="term" value="F:magnesium ion binding"/>
    <property type="evidence" value="ECO:0007669"/>
    <property type="project" value="TreeGrafter"/>
</dbReference>
<sequence>MNGNLKRLRFKKHKHAGNVGDRPGTINVPSDALKPIISVYSYNKDELVTCEGKDIKTALKQLNKCDNHTHWIKINGLGDAELIEQIGEHCNINSLVLEDIANTHQRPKFDEYDDYAFCTSRIVHFNKENEIINCQFSAIIKDNIIVSFEEDHTDRFDAVKARLKAGKGAIRTAGPGYMCYALTDTIIDNYFVLLAQIGDHLDALEDKLYESADKTIMFDAQQLKRTLIVVRRASWPERDKINDMIRSESPLITPEVKLFLRDAYDHCIQAMDLIENYKEVTSSIIDLYLSMVSNRMNEIMKVLTIISVIFIPLTFIAGIYGMNFSRQDDKGHILPDNMPELYWHHGYIYAIVFMLLIAVIQVFVFWKKGWFNRL</sequence>
<evidence type="ECO:0000256" key="2">
    <source>
        <dbReference type="ARBA" id="ARBA00009765"/>
    </source>
</evidence>
<keyword evidence="4 8" id="KW-1003">Cell membrane</keyword>
<gene>
    <name evidence="8" type="primary">corA</name>
    <name evidence="9" type="ORF">SAMN05192574_101278</name>
</gene>
<dbReference type="NCBIfam" id="TIGR00383">
    <property type="entry name" value="corA"/>
    <property type="match status" value="1"/>
</dbReference>
<dbReference type="EMBL" id="FOCL01000001">
    <property type="protein sequence ID" value="SEM63775.1"/>
    <property type="molecule type" value="Genomic_DNA"/>
</dbReference>
<keyword evidence="5 8" id="KW-0812">Transmembrane</keyword>
<dbReference type="RefSeq" id="WP_091206604.1">
    <property type="nucleotide sequence ID" value="NZ_FOCL01000001.1"/>
</dbReference>
<dbReference type="GO" id="GO:0015087">
    <property type="term" value="F:cobalt ion transmembrane transporter activity"/>
    <property type="evidence" value="ECO:0007669"/>
    <property type="project" value="UniProtKB-UniRule"/>
</dbReference>
<dbReference type="InterPro" id="IPR045861">
    <property type="entry name" value="CorA_cytoplasmic_dom"/>
</dbReference>
<dbReference type="Pfam" id="PF01544">
    <property type="entry name" value="CorA"/>
    <property type="match status" value="1"/>
</dbReference>
<evidence type="ECO:0000256" key="7">
    <source>
        <dbReference type="ARBA" id="ARBA00023136"/>
    </source>
</evidence>
<dbReference type="Gene3D" id="3.30.460.20">
    <property type="entry name" value="CorA soluble domain-like"/>
    <property type="match status" value="1"/>
</dbReference>
<comment type="similarity">
    <text evidence="2 8">Belongs to the CorA metal ion transporter (MIT) (TC 1.A.35) family.</text>
</comment>
<accession>A0A1H7ZZ88</accession>
<feature type="transmembrane region" description="Helical" evidence="8">
    <location>
        <begin position="342"/>
        <end position="366"/>
    </location>
</feature>
<dbReference type="InterPro" id="IPR045863">
    <property type="entry name" value="CorA_TM1_TM2"/>
</dbReference>
<dbReference type="Proteomes" id="UP000198942">
    <property type="component" value="Unassembled WGS sequence"/>
</dbReference>
<evidence type="ECO:0000313" key="9">
    <source>
        <dbReference type="EMBL" id="SEM63775.1"/>
    </source>
</evidence>